<keyword evidence="1" id="KW-0732">Signal</keyword>
<dbReference type="Proteomes" id="UP000037510">
    <property type="component" value="Unassembled WGS sequence"/>
</dbReference>
<feature type="non-terminal residue" evidence="2">
    <location>
        <position position="1"/>
    </location>
</feature>
<reference evidence="2 3" key="1">
    <citation type="journal article" date="2015" name="Genome Biol. Evol.">
        <title>The genome of winter moth (Operophtera brumata) provides a genomic perspective on sexual dimorphism and phenology.</title>
        <authorList>
            <person name="Derks M.F."/>
            <person name="Smit S."/>
            <person name="Salis L."/>
            <person name="Schijlen E."/>
            <person name="Bossers A."/>
            <person name="Mateman C."/>
            <person name="Pijl A.S."/>
            <person name="de Ridder D."/>
            <person name="Groenen M.A."/>
            <person name="Visser M.E."/>
            <person name="Megens H.J."/>
        </authorList>
    </citation>
    <scope>NUCLEOTIDE SEQUENCE [LARGE SCALE GENOMIC DNA]</scope>
    <source>
        <strain evidence="2">WM2013NL</strain>
        <tissue evidence="2">Head and thorax</tissue>
    </source>
</reference>
<dbReference type="PANTHER" id="PTHR11362:SF82">
    <property type="entry name" value="PHOSPHATIDYLETHANOLAMINE-BINDING PROTEIN 4"/>
    <property type="match status" value="1"/>
</dbReference>
<dbReference type="InterPro" id="IPR008914">
    <property type="entry name" value="PEBP"/>
</dbReference>
<sequence length="266" mass="29430">MGLLQYISIFLLISQTITEEIESMGDKTAKAFVEQKLVPDLLEEAPTNFVEVNPDTPLVGGVKHWLVGNIPGNDISKGLTLAPYLNPITPPGTGLHRYTFLVFCQPSLLKFNENICSIPGNDISKGLTLGSYLNPITPPRTGLHRYTFLVFCQPSLLKFTENIVTADTVRVYLGNELSVISVSPTPSVSWEADPNRYYTLVMVGVIKHWLVGNIPGNDVSKGLTLAFYLSPTPLPATGNHRYTFLVYYQPSLLKFNENIATSERLL</sequence>
<evidence type="ECO:0000313" key="3">
    <source>
        <dbReference type="Proteomes" id="UP000037510"/>
    </source>
</evidence>
<feature type="non-terminal residue" evidence="2">
    <location>
        <position position="266"/>
    </location>
</feature>
<keyword evidence="3" id="KW-1185">Reference proteome</keyword>
<protein>
    <recommendedName>
        <fullName evidence="4">Phosphatidylethanolamine-binding protein</fullName>
    </recommendedName>
</protein>
<dbReference type="STRING" id="104452.A0A0L7KVD0"/>
<proteinExistence type="predicted"/>
<organism evidence="2 3">
    <name type="scientific">Operophtera brumata</name>
    <name type="common">Winter moth</name>
    <name type="synonym">Phalaena brumata</name>
    <dbReference type="NCBI Taxonomy" id="104452"/>
    <lineage>
        <taxon>Eukaryota</taxon>
        <taxon>Metazoa</taxon>
        <taxon>Ecdysozoa</taxon>
        <taxon>Arthropoda</taxon>
        <taxon>Hexapoda</taxon>
        <taxon>Insecta</taxon>
        <taxon>Pterygota</taxon>
        <taxon>Neoptera</taxon>
        <taxon>Endopterygota</taxon>
        <taxon>Lepidoptera</taxon>
        <taxon>Glossata</taxon>
        <taxon>Ditrysia</taxon>
        <taxon>Geometroidea</taxon>
        <taxon>Geometridae</taxon>
        <taxon>Larentiinae</taxon>
        <taxon>Operophtera</taxon>
    </lineage>
</organism>
<dbReference type="Gene3D" id="3.90.280.10">
    <property type="entry name" value="PEBP-like"/>
    <property type="match status" value="3"/>
</dbReference>
<dbReference type="InterPro" id="IPR036610">
    <property type="entry name" value="PEBP-like_sf"/>
</dbReference>
<feature type="chain" id="PRO_5005572905" description="Phosphatidylethanolamine-binding protein" evidence="1">
    <location>
        <begin position="19"/>
        <end position="266"/>
    </location>
</feature>
<feature type="signal peptide" evidence="1">
    <location>
        <begin position="1"/>
        <end position="18"/>
    </location>
</feature>
<dbReference type="InterPro" id="IPR035810">
    <property type="entry name" value="PEBP_euk"/>
</dbReference>
<dbReference type="PANTHER" id="PTHR11362">
    <property type="entry name" value="PHOSPHATIDYLETHANOLAMINE-BINDING PROTEIN"/>
    <property type="match status" value="1"/>
</dbReference>
<dbReference type="CDD" id="cd00866">
    <property type="entry name" value="PEBP_euk"/>
    <property type="match status" value="1"/>
</dbReference>
<evidence type="ECO:0000313" key="2">
    <source>
        <dbReference type="EMBL" id="KOB66994.1"/>
    </source>
</evidence>
<dbReference type="EMBL" id="JTDY01005444">
    <property type="protein sequence ID" value="KOB66994.1"/>
    <property type="molecule type" value="Genomic_DNA"/>
</dbReference>
<dbReference type="SUPFAM" id="SSF49777">
    <property type="entry name" value="PEBP-like"/>
    <property type="match status" value="3"/>
</dbReference>
<dbReference type="AlphaFoldDB" id="A0A0L7KVD0"/>
<accession>A0A0L7KVD0</accession>
<comment type="caution">
    <text evidence="2">The sequence shown here is derived from an EMBL/GenBank/DDBJ whole genome shotgun (WGS) entry which is preliminary data.</text>
</comment>
<name>A0A0L7KVD0_OPEBR</name>
<dbReference type="Pfam" id="PF01161">
    <property type="entry name" value="PBP"/>
    <property type="match status" value="2"/>
</dbReference>
<evidence type="ECO:0000256" key="1">
    <source>
        <dbReference type="SAM" id="SignalP"/>
    </source>
</evidence>
<evidence type="ECO:0008006" key="4">
    <source>
        <dbReference type="Google" id="ProtNLM"/>
    </source>
</evidence>
<gene>
    <name evidence="2" type="ORF">OBRU01_20042</name>
</gene>